<dbReference type="PROSITE" id="PS00198">
    <property type="entry name" value="4FE4S_FER_1"/>
    <property type="match status" value="2"/>
</dbReference>
<keyword evidence="3" id="KW-1185">Reference proteome</keyword>
<dbReference type="GO" id="GO:0047553">
    <property type="term" value="F:2-oxoglutarate synthase activity"/>
    <property type="evidence" value="ECO:0007669"/>
    <property type="project" value="UniProtKB-EC"/>
</dbReference>
<dbReference type="Proteomes" id="UP000509448">
    <property type="component" value="Chromosome"/>
</dbReference>
<dbReference type="InterPro" id="IPR017896">
    <property type="entry name" value="4Fe4S_Fe-S-bd"/>
</dbReference>
<evidence type="ECO:0000259" key="1">
    <source>
        <dbReference type="PROSITE" id="PS51379"/>
    </source>
</evidence>
<dbReference type="PROSITE" id="PS51379">
    <property type="entry name" value="4FE4S_FER_2"/>
    <property type="match status" value="2"/>
</dbReference>
<name>A0A4P2VJL8_9ARCH</name>
<dbReference type="InterPro" id="IPR017900">
    <property type="entry name" value="4Fe4S_Fe_S_CS"/>
</dbReference>
<dbReference type="SUPFAM" id="SSF54862">
    <property type="entry name" value="4Fe-4S ferredoxins"/>
    <property type="match status" value="1"/>
</dbReference>
<dbReference type="Gene3D" id="3.30.70.20">
    <property type="match status" value="1"/>
</dbReference>
<organism evidence="2 3">
    <name type="scientific">Conexivisphaera calida</name>
    <dbReference type="NCBI Taxonomy" id="1874277"/>
    <lineage>
        <taxon>Archaea</taxon>
        <taxon>Nitrososphaerota</taxon>
        <taxon>Conexivisphaeria</taxon>
        <taxon>Conexivisphaerales</taxon>
        <taxon>Conexivisphaeraceae</taxon>
        <taxon>Conexivisphaera</taxon>
    </lineage>
</organism>
<dbReference type="PANTHER" id="PTHR43193:SF2">
    <property type="entry name" value="POLYFERREDOXIN PROTEIN FWDF"/>
    <property type="match status" value="1"/>
</dbReference>
<feature type="domain" description="4Fe-4S ferredoxin-type" evidence="1">
    <location>
        <begin position="55"/>
        <end position="85"/>
    </location>
</feature>
<dbReference type="InterPro" id="IPR052977">
    <property type="entry name" value="Polyferredoxin-like_ET"/>
</dbReference>
<evidence type="ECO:0000313" key="3">
    <source>
        <dbReference type="Proteomes" id="UP000509448"/>
    </source>
</evidence>
<gene>
    <name evidence="2" type="ORF">NAS2_0100</name>
</gene>
<dbReference type="EMBL" id="AP018732">
    <property type="protein sequence ID" value="BBE41508.1"/>
    <property type="molecule type" value="Genomic_DNA"/>
</dbReference>
<dbReference type="EC" id="1.2.7.3" evidence="2"/>
<dbReference type="AlphaFoldDB" id="A0A4P2VJL8"/>
<sequence>MVGTLMEARGRTTRWEVRIDPGRCKGCGICVAACPMGNLRLSDSVNGLGYHYVEWSYEGTVGPCTGCTACYWVCPEYSILEIVEAGREGEREV</sequence>
<keyword evidence="2" id="KW-0560">Oxidoreductase</keyword>
<dbReference type="KEGG" id="ccai:NAS2_0100"/>
<accession>A0A4P2VJL8</accession>
<evidence type="ECO:0000313" key="2">
    <source>
        <dbReference type="EMBL" id="BBE41508.1"/>
    </source>
</evidence>
<dbReference type="Pfam" id="PF13237">
    <property type="entry name" value="Fer4_10"/>
    <property type="match status" value="1"/>
</dbReference>
<dbReference type="PANTHER" id="PTHR43193">
    <property type="match status" value="1"/>
</dbReference>
<protein>
    <submittedName>
        <fullName evidence="2">2-oxoglutarate oxidoreductase, delta subunit</fullName>
        <ecNumber evidence="2">1.2.7.3</ecNumber>
    </submittedName>
</protein>
<reference evidence="2 3" key="1">
    <citation type="journal article" date="2019" name="ISME J.">
        <title>Isolation and characterization of a thermophilic sulfur- and iron-reducing thaumarchaeote from a terrestrial acidic hot spring.</title>
        <authorList>
            <person name="Kato S."/>
            <person name="Itoh T."/>
            <person name="Yuki M."/>
            <person name="Nagamori M."/>
            <person name="Ohnishi M."/>
            <person name="Uematsu K."/>
            <person name="Suzuki K."/>
            <person name="Takashina T."/>
            <person name="Ohkuma M."/>
        </authorList>
    </citation>
    <scope>NUCLEOTIDE SEQUENCE [LARGE SCALE GENOMIC DNA]</scope>
    <source>
        <strain evidence="2 3">NAS-02</strain>
    </source>
</reference>
<proteinExistence type="predicted"/>
<feature type="domain" description="4Fe-4S ferredoxin-type" evidence="1">
    <location>
        <begin position="15"/>
        <end position="44"/>
    </location>
</feature>